<keyword evidence="7" id="KW-1185">Reference proteome</keyword>
<feature type="domain" description="HTH gntR-type" evidence="5">
    <location>
        <begin position="50"/>
        <end position="120"/>
    </location>
</feature>
<gene>
    <name evidence="6" type="ORF">L1F31_12960</name>
</gene>
<evidence type="ECO:0000259" key="5">
    <source>
        <dbReference type="PROSITE" id="PS50949"/>
    </source>
</evidence>
<evidence type="ECO:0000313" key="7">
    <source>
        <dbReference type="Proteomes" id="UP001064879"/>
    </source>
</evidence>
<dbReference type="EMBL" id="CP093443">
    <property type="protein sequence ID" value="UVI35021.1"/>
    <property type="molecule type" value="Genomic_DNA"/>
</dbReference>
<dbReference type="InterPro" id="IPR008920">
    <property type="entry name" value="TF_FadR/GntR_C"/>
</dbReference>
<feature type="region of interest" description="Disordered" evidence="4">
    <location>
        <begin position="1"/>
        <end position="22"/>
    </location>
</feature>
<dbReference type="Pfam" id="PF00392">
    <property type="entry name" value="GntR"/>
    <property type="match status" value="1"/>
</dbReference>
<dbReference type="InterPro" id="IPR000524">
    <property type="entry name" value="Tscrpt_reg_HTH_GntR"/>
</dbReference>
<evidence type="ECO:0000313" key="6">
    <source>
        <dbReference type="EMBL" id="UVI35021.1"/>
    </source>
</evidence>
<dbReference type="SMART" id="SM00895">
    <property type="entry name" value="FCD"/>
    <property type="match status" value="1"/>
</dbReference>
<dbReference type="RefSeq" id="WP_265417694.1">
    <property type="nucleotide sequence ID" value="NZ_CP093443.1"/>
</dbReference>
<proteinExistence type="predicted"/>
<dbReference type="InterPro" id="IPR036390">
    <property type="entry name" value="WH_DNA-bd_sf"/>
</dbReference>
<evidence type="ECO:0000256" key="4">
    <source>
        <dbReference type="SAM" id="MobiDB-lite"/>
    </source>
</evidence>
<dbReference type="Proteomes" id="UP001064879">
    <property type="component" value="Chromosome"/>
</dbReference>
<dbReference type="SUPFAM" id="SSF48008">
    <property type="entry name" value="GntR ligand-binding domain-like"/>
    <property type="match status" value="1"/>
</dbReference>
<dbReference type="PANTHER" id="PTHR43537:SF5">
    <property type="entry name" value="UXU OPERON TRANSCRIPTIONAL REGULATOR"/>
    <property type="match status" value="1"/>
</dbReference>
<evidence type="ECO:0000256" key="2">
    <source>
        <dbReference type="ARBA" id="ARBA00023125"/>
    </source>
</evidence>
<keyword evidence="1" id="KW-0805">Transcription regulation</keyword>
<organism evidence="6 7">
    <name type="scientific">Brevibacterium spongiae</name>
    <dbReference type="NCBI Taxonomy" id="2909672"/>
    <lineage>
        <taxon>Bacteria</taxon>
        <taxon>Bacillati</taxon>
        <taxon>Actinomycetota</taxon>
        <taxon>Actinomycetes</taxon>
        <taxon>Micrococcales</taxon>
        <taxon>Brevibacteriaceae</taxon>
        <taxon>Brevibacterium</taxon>
    </lineage>
</organism>
<protein>
    <submittedName>
        <fullName evidence="6">FCD domain-containing protein</fullName>
    </submittedName>
</protein>
<dbReference type="SMART" id="SM00345">
    <property type="entry name" value="HTH_GNTR"/>
    <property type="match status" value="1"/>
</dbReference>
<dbReference type="Pfam" id="PF07729">
    <property type="entry name" value="FCD"/>
    <property type="match status" value="1"/>
</dbReference>
<keyword evidence="3" id="KW-0804">Transcription</keyword>
<sequence>MAAGNSSTPEAAGTDSDPAGVGSIEVDSAQADAVDRTLFAAPGAAELTRLSAVDTVRARVLLSIEHALLSPGSRLPKTELLAAGLEVSVITARRGLESLVDDGVLVRKRGRGGGTFVADDPPHLNDSAVTAYRADSDAIHRLIDQRSLMESAIVAAAALRATSEQCDELDSLIQASAEAADWHEHHIPDTRFHRLIADISGLPEVPTYLACYGGLTKYFVPYPQEQLEEGRDHHRKLVAALRSRDPMAAVEITRVHVDALRREMFVGLEGSAK</sequence>
<dbReference type="InterPro" id="IPR036388">
    <property type="entry name" value="WH-like_DNA-bd_sf"/>
</dbReference>
<dbReference type="PROSITE" id="PS50949">
    <property type="entry name" value="HTH_GNTR"/>
    <property type="match status" value="1"/>
</dbReference>
<keyword evidence="2" id="KW-0238">DNA-binding</keyword>
<evidence type="ECO:0000256" key="1">
    <source>
        <dbReference type="ARBA" id="ARBA00023015"/>
    </source>
</evidence>
<dbReference type="Gene3D" id="1.20.120.530">
    <property type="entry name" value="GntR ligand-binding domain-like"/>
    <property type="match status" value="1"/>
</dbReference>
<dbReference type="InterPro" id="IPR011711">
    <property type="entry name" value="GntR_C"/>
</dbReference>
<accession>A0ABY5SM38</accession>
<dbReference type="PANTHER" id="PTHR43537">
    <property type="entry name" value="TRANSCRIPTIONAL REGULATOR, GNTR FAMILY"/>
    <property type="match status" value="1"/>
</dbReference>
<name>A0ABY5SM38_9MICO</name>
<dbReference type="SUPFAM" id="SSF46785">
    <property type="entry name" value="Winged helix' DNA-binding domain"/>
    <property type="match status" value="1"/>
</dbReference>
<evidence type="ECO:0000256" key="3">
    <source>
        <dbReference type="ARBA" id="ARBA00023163"/>
    </source>
</evidence>
<dbReference type="Gene3D" id="1.10.10.10">
    <property type="entry name" value="Winged helix-like DNA-binding domain superfamily/Winged helix DNA-binding domain"/>
    <property type="match status" value="1"/>
</dbReference>
<reference evidence="6" key="1">
    <citation type="submission" date="2022-03" db="EMBL/GenBank/DDBJ databases">
        <title>Brevibacterium spongiae sp. nov., isolated from marine sponge.</title>
        <authorList>
            <person name="Li Z."/>
            <person name="Zhang M."/>
        </authorList>
    </citation>
    <scope>NUCLEOTIDE SEQUENCE</scope>
    <source>
        <strain evidence="6">WHS-Z9</strain>
    </source>
</reference>